<accession>A0A3N0BJU9</accession>
<dbReference type="Gene3D" id="1.10.10.10">
    <property type="entry name" value="Winged helix-like DNA-binding domain superfamily/Winged helix DNA-binding domain"/>
    <property type="match status" value="1"/>
</dbReference>
<dbReference type="PANTHER" id="PTHR30346:SF0">
    <property type="entry name" value="HCA OPERON TRANSCRIPTIONAL ACTIVATOR HCAR"/>
    <property type="match status" value="1"/>
</dbReference>
<dbReference type="OrthoDB" id="3181812at2"/>
<dbReference type="InterPro" id="IPR005119">
    <property type="entry name" value="LysR_subst-bd"/>
</dbReference>
<name>A0A3N0BJU9_9ACTN</name>
<protein>
    <submittedName>
        <fullName evidence="6">LysR family transcriptional regulator</fullName>
    </submittedName>
</protein>
<keyword evidence="7" id="KW-1185">Reference proteome</keyword>
<dbReference type="SUPFAM" id="SSF46785">
    <property type="entry name" value="Winged helix' DNA-binding domain"/>
    <property type="match status" value="1"/>
</dbReference>
<dbReference type="FunFam" id="1.10.10.10:FF:000001">
    <property type="entry name" value="LysR family transcriptional regulator"/>
    <property type="match status" value="1"/>
</dbReference>
<dbReference type="PROSITE" id="PS50931">
    <property type="entry name" value="HTH_LYSR"/>
    <property type="match status" value="1"/>
</dbReference>
<keyword evidence="3" id="KW-0238">DNA-binding</keyword>
<evidence type="ECO:0000256" key="1">
    <source>
        <dbReference type="ARBA" id="ARBA00009437"/>
    </source>
</evidence>
<evidence type="ECO:0000313" key="7">
    <source>
        <dbReference type="Proteomes" id="UP000278632"/>
    </source>
</evidence>
<evidence type="ECO:0000256" key="3">
    <source>
        <dbReference type="ARBA" id="ARBA00023125"/>
    </source>
</evidence>
<feature type="domain" description="HTH lysR-type" evidence="5">
    <location>
        <begin position="1"/>
        <end position="58"/>
    </location>
</feature>
<dbReference type="GO" id="GO:0003700">
    <property type="term" value="F:DNA-binding transcription factor activity"/>
    <property type="evidence" value="ECO:0007669"/>
    <property type="project" value="InterPro"/>
</dbReference>
<dbReference type="Pfam" id="PF00126">
    <property type="entry name" value="HTH_1"/>
    <property type="match status" value="1"/>
</dbReference>
<dbReference type="InterPro" id="IPR036388">
    <property type="entry name" value="WH-like_DNA-bd_sf"/>
</dbReference>
<evidence type="ECO:0000256" key="2">
    <source>
        <dbReference type="ARBA" id="ARBA00023015"/>
    </source>
</evidence>
<dbReference type="InterPro" id="IPR036390">
    <property type="entry name" value="WH_DNA-bd_sf"/>
</dbReference>
<evidence type="ECO:0000259" key="5">
    <source>
        <dbReference type="PROSITE" id="PS50931"/>
    </source>
</evidence>
<proteinExistence type="inferred from homology"/>
<dbReference type="RefSeq" id="WP_123191479.1">
    <property type="nucleotide sequence ID" value="NZ_QICD01000003.1"/>
</dbReference>
<dbReference type="AlphaFoldDB" id="A0A3N0BJU9"/>
<dbReference type="SUPFAM" id="SSF53850">
    <property type="entry name" value="Periplasmic binding protein-like II"/>
    <property type="match status" value="1"/>
</dbReference>
<organism evidence="6 7">
    <name type="scientific">Paraeggerthella hongkongensis</name>
    <dbReference type="NCBI Taxonomy" id="230658"/>
    <lineage>
        <taxon>Bacteria</taxon>
        <taxon>Bacillati</taxon>
        <taxon>Actinomycetota</taxon>
        <taxon>Coriobacteriia</taxon>
        <taxon>Eggerthellales</taxon>
        <taxon>Eggerthellaceae</taxon>
        <taxon>Paraeggerthella</taxon>
    </lineage>
</organism>
<dbReference type="GO" id="GO:0003677">
    <property type="term" value="F:DNA binding"/>
    <property type="evidence" value="ECO:0007669"/>
    <property type="project" value="UniProtKB-KW"/>
</dbReference>
<reference evidence="7" key="1">
    <citation type="submission" date="2018-05" db="EMBL/GenBank/DDBJ databases">
        <title>Genome Sequencing of selected type strains of the family Eggerthellaceae.</title>
        <authorList>
            <person name="Danylec N."/>
            <person name="Stoll D.A."/>
            <person name="Doetsch A."/>
            <person name="Huch M."/>
        </authorList>
    </citation>
    <scope>NUCLEOTIDE SEQUENCE [LARGE SCALE GENOMIC DNA]</scope>
    <source>
        <strain evidence="7">DSM 16106</strain>
    </source>
</reference>
<dbReference type="EMBL" id="QICD01000003">
    <property type="protein sequence ID" value="RNL48102.1"/>
    <property type="molecule type" value="Genomic_DNA"/>
</dbReference>
<dbReference type="GO" id="GO:0032993">
    <property type="term" value="C:protein-DNA complex"/>
    <property type="evidence" value="ECO:0007669"/>
    <property type="project" value="TreeGrafter"/>
</dbReference>
<gene>
    <name evidence="6" type="ORF">DMP08_02800</name>
</gene>
<dbReference type="Pfam" id="PF03466">
    <property type="entry name" value="LysR_substrate"/>
    <property type="match status" value="1"/>
</dbReference>
<keyword evidence="4" id="KW-0804">Transcription</keyword>
<dbReference type="InterPro" id="IPR000847">
    <property type="entry name" value="LysR_HTH_N"/>
</dbReference>
<evidence type="ECO:0000313" key="6">
    <source>
        <dbReference type="EMBL" id="RNL48102.1"/>
    </source>
</evidence>
<dbReference type="PRINTS" id="PR00039">
    <property type="entry name" value="HTHLYSR"/>
</dbReference>
<evidence type="ECO:0000256" key="4">
    <source>
        <dbReference type="ARBA" id="ARBA00023163"/>
    </source>
</evidence>
<dbReference type="Proteomes" id="UP000278632">
    <property type="component" value="Unassembled WGS sequence"/>
</dbReference>
<dbReference type="PANTHER" id="PTHR30346">
    <property type="entry name" value="TRANSCRIPTIONAL DUAL REGULATOR HCAR-RELATED"/>
    <property type="match status" value="1"/>
</dbReference>
<comment type="caution">
    <text evidence="6">The sequence shown here is derived from an EMBL/GenBank/DDBJ whole genome shotgun (WGS) entry which is preliminary data.</text>
</comment>
<dbReference type="Gene3D" id="3.40.190.290">
    <property type="match status" value="1"/>
</dbReference>
<sequence>MNLSQLYYFKKLAELQHYTRAAKELYITQPTLSDAISSLEKELGLPLFQRDGRSIKLTPHGAEFYEYVRASLRQLDEGVAAMEARKGDLHGLVNLGMIFTVQDDYLPALLRAYQAEFGSNVSIEIHQAFTNYLTQNLHNETLDLAFCGKRENEPDIAYFPVLNRPLELCVRSGHPLSRRSSVTFDDLRGMRLITYRRGIPIGEQVQKLLEEAALEGVVQNYDDDISMASVISIDGGTGALMLNSVGIKLFSDITMIPIEGVPRDFYWVYLACSKKHYKSGAVRSFIDFVKRFDSDDVDFGHWPEGRPVSTS</sequence>
<comment type="similarity">
    <text evidence="1">Belongs to the LysR transcriptional regulatory family.</text>
</comment>
<keyword evidence="2" id="KW-0805">Transcription regulation</keyword>